<comment type="caution">
    <text evidence="2">The sequence shown here is derived from an EMBL/GenBank/DDBJ whole genome shotgun (WGS) entry which is preliminary data.</text>
</comment>
<feature type="region of interest" description="Disordered" evidence="1">
    <location>
        <begin position="36"/>
        <end position="55"/>
    </location>
</feature>
<reference evidence="2" key="1">
    <citation type="submission" date="2018-11" db="EMBL/GenBank/DDBJ databases">
        <authorList>
            <person name="Onetto C."/>
        </authorList>
    </citation>
    <scope>NUCLEOTIDE SEQUENCE [LARGE SCALE GENOMIC DNA]</scope>
</reference>
<sequence>MPGVMPSPGHRHAIGKAVNGHDTVCRYDPAANLIRANGPFMLDGRGPNRSESDWP</sequence>
<dbReference type="Proteomes" id="UP000326641">
    <property type="component" value="Unassembled WGS sequence"/>
</dbReference>
<feature type="compositionally biased region" description="Basic and acidic residues" evidence="1">
    <location>
        <begin position="46"/>
        <end position="55"/>
    </location>
</feature>
<name>A0A564WCG4_9PROT</name>
<protein>
    <submittedName>
        <fullName evidence="2">Uncharacterized protein</fullName>
    </submittedName>
</protein>
<evidence type="ECO:0000313" key="2">
    <source>
        <dbReference type="EMBL" id="VUX46162.1"/>
    </source>
</evidence>
<proteinExistence type="predicted"/>
<gene>
    <name evidence="2" type="ORF">DF3PA_20062</name>
</gene>
<accession>A0A564WCG4</accession>
<organism evidence="2 3">
    <name type="scientific">Candidatus Defluviicoccus seviourii</name>
    <dbReference type="NCBI Taxonomy" id="2565273"/>
    <lineage>
        <taxon>Bacteria</taxon>
        <taxon>Pseudomonadati</taxon>
        <taxon>Pseudomonadota</taxon>
        <taxon>Alphaproteobacteria</taxon>
        <taxon>Rhodospirillales</taxon>
        <taxon>Rhodospirillaceae</taxon>
        <taxon>Defluviicoccus</taxon>
    </lineage>
</organism>
<keyword evidence="3" id="KW-1185">Reference proteome</keyword>
<evidence type="ECO:0000313" key="3">
    <source>
        <dbReference type="Proteomes" id="UP000326641"/>
    </source>
</evidence>
<dbReference type="EMBL" id="UXAT02000012">
    <property type="protein sequence ID" value="VUX46162.1"/>
    <property type="molecule type" value="Genomic_DNA"/>
</dbReference>
<evidence type="ECO:0000256" key="1">
    <source>
        <dbReference type="SAM" id="MobiDB-lite"/>
    </source>
</evidence>
<dbReference type="AlphaFoldDB" id="A0A564WCG4"/>